<dbReference type="InterPro" id="IPR019762">
    <property type="entry name" value="Dynamin_GTPase_CS"/>
</dbReference>
<dbReference type="PROSITE" id="PS51388">
    <property type="entry name" value="GED"/>
    <property type="match status" value="1"/>
</dbReference>
<dbReference type="OrthoDB" id="415706at2759"/>
<dbReference type="RefSeq" id="XP_016759852.1">
    <property type="nucleotide sequence ID" value="XM_016908096.1"/>
</dbReference>
<dbReference type="STRING" id="692275.N1QKK7"/>
<organism evidence="7 8">
    <name type="scientific">Sphaerulina musiva (strain SO2202)</name>
    <name type="common">Poplar stem canker fungus</name>
    <name type="synonym">Septoria musiva</name>
    <dbReference type="NCBI Taxonomy" id="692275"/>
    <lineage>
        <taxon>Eukaryota</taxon>
        <taxon>Fungi</taxon>
        <taxon>Dikarya</taxon>
        <taxon>Ascomycota</taxon>
        <taxon>Pezizomycotina</taxon>
        <taxon>Dothideomycetes</taxon>
        <taxon>Dothideomycetidae</taxon>
        <taxon>Mycosphaerellales</taxon>
        <taxon>Mycosphaerellaceae</taxon>
        <taxon>Sphaerulina</taxon>
    </lineage>
</organism>
<dbReference type="InterPro" id="IPR020850">
    <property type="entry name" value="GED_dom"/>
</dbReference>
<dbReference type="PROSITE" id="PS00410">
    <property type="entry name" value="G_DYNAMIN_1"/>
    <property type="match status" value="1"/>
</dbReference>
<evidence type="ECO:0000256" key="4">
    <source>
        <dbReference type="SAM" id="MobiDB-lite"/>
    </source>
</evidence>
<dbReference type="GO" id="GO:0000266">
    <property type="term" value="P:mitochondrial fission"/>
    <property type="evidence" value="ECO:0007669"/>
    <property type="project" value="TreeGrafter"/>
</dbReference>
<dbReference type="GO" id="GO:0048312">
    <property type="term" value="P:intracellular distribution of mitochondria"/>
    <property type="evidence" value="ECO:0007669"/>
    <property type="project" value="TreeGrafter"/>
</dbReference>
<dbReference type="InterPro" id="IPR030381">
    <property type="entry name" value="G_DYNAMIN_dom"/>
</dbReference>
<feature type="compositionally biased region" description="Acidic residues" evidence="4">
    <location>
        <begin position="428"/>
        <end position="446"/>
    </location>
</feature>
<dbReference type="PANTHER" id="PTHR11566">
    <property type="entry name" value="DYNAMIN"/>
    <property type="match status" value="1"/>
</dbReference>
<dbReference type="EMBL" id="KB456265">
    <property type="protein sequence ID" value="EMF11731.1"/>
    <property type="molecule type" value="Genomic_DNA"/>
</dbReference>
<dbReference type="InterPro" id="IPR022812">
    <property type="entry name" value="Dynamin"/>
</dbReference>
<feature type="region of interest" description="Disordered" evidence="4">
    <location>
        <begin position="423"/>
        <end position="446"/>
    </location>
</feature>
<dbReference type="InterPro" id="IPR027417">
    <property type="entry name" value="P-loop_NTPase"/>
</dbReference>
<dbReference type="OMA" id="ERYGHEY"/>
<dbReference type="HOGENOM" id="CLU_008964_7_2_1"/>
<evidence type="ECO:0000256" key="3">
    <source>
        <dbReference type="RuleBase" id="RU003932"/>
    </source>
</evidence>
<dbReference type="GO" id="GO:0003924">
    <property type="term" value="F:GTPase activity"/>
    <property type="evidence" value="ECO:0007669"/>
    <property type="project" value="InterPro"/>
</dbReference>
<sequence>MAPTSTTALADPLMLDKIDKLFACGVGEIVDLPQIVVVGDQSSGKSSVLEGLVGKPLPRDSGLCTRFATQIVFRRAKLQGIEVSIIPDKDADPQHVARVKKWARKVEEELDSKVFIEIMEEVHIEMGLAGHGDDDGVKRPTFSNDVLRLEISGPNEEHFSVIDVPGIFKSRTEGVTTKADITLVRNMVHGYMNNPRSVILAVVPANVDVATQEILELATEADPEGDRTLGVLTKPDLVDKGAESQVMDLLEGRTRAMKLGWHIIRNPGQMEMSAKDMDRSSLEKVFFRHQAPWNELERDKVGIDTLRVRLKEVISSLVKKEFPKVKKETKDRLEIRLKRLEQLGPERTGTIEQIAHLTKMATQFQRIVTLALTASYGADEVFDGNDDLRIAPTMMARMKAFSDDMASQGQTYAFMQEGLGETESTGIEGEDEGETESTGIEGEDEGEKARIPARWYCHGEELFGIQYSIEYHNDSVRSPKTRGIKTWLRDIFLGNRGFELGTFNGSILATAMKKQSVNWHNLSLGFLSDVIVIAHRFILAALKAVCGDSEIRLALESTLLDDLTTRYEQAIANAKFLLKVESCDTPTTLNHYFNDNLQKSRQNKATAGLDSKAIDISRHHHSWSAMVPLADVKRQAINMSNDEYAICEIHDILKSYYKVSRKTFVDNICKQAASHYLLHSETSPLALFSPIWVSQLSAVELEEIAGEAAGVKRARSVLTKEIESLKAAMKMLARH</sequence>
<evidence type="ECO:0000256" key="2">
    <source>
        <dbReference type="ARBA" id="ARBA00023134"/>
    </source>
</evidence>
<accession>N1QKK7</accession>
<evidence type="ECO:0000259" key="5">
    <source>
        <dbReference type="PROSITE" id="PS51388"/>
    </source>
</evidence>
<dbReference type="Gene3D" id="1.20.120.1240">
    <property type="entry name" value="Dynamin, middle domain"/>
    <property type="match status" value="1"/>
</dbReference>
<evidence type="ECO:0000259" key="6">
    <source>
        <dbReference type="PROSITE" id="PS51718"/>
    </source>
</evidence>
<dbReference type="InterPro" id="IPR001401">
    <property type="entry name" value="Dynamin_GTPase"/>
</dbReference>
<dbReference type="PRINTS" id="PR00195">
    <property type="entry name" value="DYNAMIN"/>
</dbReference>
<dbReference type="GO" id="GO:0005525">
    <property type="term" value="F:GTP binding"/>
    <property type="evidence" value="ECO:0007669"/>
    <property type="project" value="UniProtKB-KW"/>
</dbReference>
<feature type="domain" description="Dynamin-type G" evidence="6">
    <location>
        <begin position="29"/>
        <end position="323"/>
    </location>
</feature>
<reference evidence="7 8" key="1">
    <citation type="journal article" date="2012" name="PLoS Pathog.">
        <title>Diverse lifestyles and strategies of plant pathogenesis encoded in the genomes of eighteen Dothideomycetes fungi.</title>
        <authorList>
            <person name="Ohm R.A."/>
            <person name="Feau N."/>
            <person name="Henrissat B."/>
            <person name="Schoch C.L."/>
            <person name="Horwitz B.A."/>
            <person name="Barry K.W."/>
            <person name="Condon B.J."/>
            <person name="Copeland A.C."/>
            <person name="Dhillon B."/>
            <person name="Glaser F."/>
            <person name="Hesse C.N."/>
            <person name="Kosti I."/>
            <person name="LaButti K."/>
            <person name="Lindquist E.A."/>
            <person name="Lucas S."/>
            <person name="Salamov A.A."/>
            <person name="Bradshaw R.E."/>
            <person name="Ciuffetti L."/>
            <person name="Hamelin R.C."/>
            <person name="Kema G.H.J."/>
            <person name="Lawrence C."/>
            <person name="Scott J.A."/>
            <person name="Spatafora J.W."/>
            <person name="Turgeon B.G."/>
            <person name="de Wit P.J.G.M."/>
            <person name="Zhong S."/>
            <person name="Goodwin S.B."/>
            <person name="Grigoriev I.V."/>
        </authorList>
    </citation>
    <scope>NUCLEOTIDE SEQUENCE [LARGE SCALE GENOMIC DNA]</scope>
    <source>
        <strain evidence="7 8">SO2202</strain>
    </source>
</reference>
<keyword evidence="8" id="KW-1185">Reference proteome</keyword>
<feature type="domain" description="GED" evidence="5">
    <location>
        <begin position="646"/>
        <end position="735"/>
    </location>
</feature>
<dbReference type="CDD" id="cd08771">
    <property type="entry name" value="DLP_1"/>
    <property type="match status" value="1"/>
</dbReference>
<keyword evidence="1 3" id="KW-0547">Nucleotide-binding</keyword>
<proteinExistence type="inferred from homology"/>
<protein>
    <submittedName>
        <fullName evidence="7">Dynamin_N-domain-containing protein</fullName>
    </submittedName>
</protein>
<evidence type="ECO:0000256" key="1">
    <source>
        <dbReference type="ARBA" id="ARBA00022741"/>
    </source>
</evidence>
<evidence type="ECO:0000313" key="8">
    <source>
        <dbReference type="Proteomes" id="UP000016931"/>
    </source>
</evidence>
<dbReference type="Proteomes" id="UP000016931">
    <property type="component" value="Unassembled WGS sequence"/>
</dbReference>
<dbReference type="Pfam" id="PF01031">
    <property type="entry name" value="Dynamin_M"/>
    <property type="match status" value="1"/>
</dbReference>
<comment type="similarity">
    <text evidence="3">Belongs to the TRAFAC class dynamin-like GTPase superfamily. Dynamin/Fzo/YdjA family.</text>
</comment>
<dbReference type="GO" id="GO:0006897">
    <property type="term" value="P:endocytosis"/>
    <property type="evidence" value="ECO:0007669"/>
    <property type="project" value="TreeGrafter"/>
</dbReference>
<dbReference type="GO" id="GO:0008017">
    <property type="term" value="F:microtubule binding"/>
    <property type="evidence" value="ECO:0007669"/>
    <property type="project" value="TreeGrafter"/>
</dbReference>
<evidence type="ECO:0000313" key="7">
    <source>
        <dbReference type="EMBL" id="EMF11731.1"/>
    </source>
</evidence>
<dbReference type="GO" id="GO:0005739">
    <property type="term" value="C:mitochondrion"/>
    <property type="evidence" value="ECO:0007669"/>
    <property type="project" value="TreeGrafter"/>
</dbReference>
<dbReference type="InterPro" id="IPR045063">
    <property type="entry name" value="Dynamin_N"/>
</dbReference>
<dbReference type="FunFam" id="3.40.50.300:FF:001425">
    <property type="entry name" value="Dynamin GTPase, putative"/>
    <property type="match status" value="1"/>
</dbReference>
<dbReference type="GO" id="GO:0016020">
    <property type="term" value="C:membrane"/>
    <property type="evidence" value="ECO:0007669"/>
    <property type="project" value="TreeGrafter"/>
</dbReference>
<name>N1QKK7_SPHMS</name>
<dbReference type="SMART" id="SM00053">
    <property type="entry name" value="DYNc"/>
    <property type="match status" value="1"/>
</dbReference>
<keyword evidence="2 3" id="KW-0342">GTP-binding</keyword>
<dbReference type="SUPFAM" id="SSF52540">
    <property type="entry name" value="P-loop containing nucleoside triphosphate hydrolases"/>
    <property type="match status" value="1"/>
</dbReference>
<dbReference type="GO" id="GO:0016559">
    <property type="term" value="P:peroxisome fission"/>
    <property type="evidence" value="ECO:0007669"/>
    <property type="project" value="TreeGrafter"/>
</dbReference>
<dbReference type="PROSITE" id="PS51718">
    <property type="entry name" value="G_DYNAMIN_2"/>
    <property type="match status" value="1"/>
</dbReference>
<dbReference type="AlphaFoldDB" id="N1QKK7"/>
<dbReference type="Pfam" id="PF00350">
    <property type="entry name" value="Dynamin_N"/>
    <property type="match status" value="1"/>
</dbReference>
<dbReference type="GeneID" id="27905233"/>
<dbReference type="InterPro" id="IPR000375">
    <property type="entry name" value="Dynamin_stalk"/>
</dbReference>
<dbReference type="Gene3D" id="3.40.50.300">
    <property type="entry name" value="P-loop containing nucleotide triphosphate hydrolases"/>
    <property type="match status" value="1"/>
</dbReference>
<dbReference type="GO" id="GO:0005874">
    <property type="term" value="C:microtubule"/>
    <property type="evidence" value="ECO:0007669"/>
    <property type="project" value="TreeGrafter"/>
</dbReference>
<gene>
    <name evidence="7" type="ORF">SEPMUDRAFT_164126</name>
</gene>
<dbReference type="eggNOG" id="KOG0446">
    <property type="taxonomic scope" value="Eukaryota"/>
</dbReference>
<dbReference type="PANTHER" id="PTHR11566:SF215">
    <property type="entry name" value="DYNAMIN GTPASE"/>
    <property type="match status" value="1"/>
</dbReference>